<dbReference type="RefSeq" id="WP_004693087.1">
    <property type="nucleotide sequence ID" value="NZ_CP133463.1"/>
</dbReference>
<keyword evidence="3" id="KW-0067">ATP-binding</keyword>
<dbReference type="Pfam" id="PF00271">
    <property type="entry name" value="Helicase_C"/>
    <property type="match status" value="1"/>
</dbReference>
<sequence length="530" mass="59934">MELRPYQQQAVDSIWHEWETVNKTLLVLPTGTGKTICFAKVAEEAVRRGKRVLILAHREELLQQASDKIMSASGLTTAMEKAEHTCIGQWDRIIVGSVQTLCKDKRLSMFSKTYFDVIIIDEAHHAVSSSYQAILNYFDQAKVLGVTATPDRSDMKNLGRVFESLAFEYTLPKAIQEGFLSKIKVQTLPLTLDISSVKISTGDFAVGDIGRVLEPYLEEIANKLMEYRDRKIVVFLPLIATSQRFCEILNERGFKAAEVNGKSQDRTEITQAFAEGKYNVLCNSMLLTEGWDCPSVDCVIVLRPTRSRALYCQMIGRGTRLSPGKDHLLILDFLWHVERHELCRPAHLIAKSDDVAKRMTEILEEKGMDLEECERDAESDVLAQREEALAKELAAMRKKKAQLVDPLQFEFSIQAEDLTHYVPAFGWQMSAITDSQKKTLEQLGINGDNIEDAGKASMLIDRLQKRRDEGLSTPKQIRFLENKGFKNVGTWTNNQASKMISRISASGWRIPKGVVPATYKPPVEEFVPQW</sequence>
<dbReference type="CDD" id="cd18799">
    <property type="entry name" value="SF2_C_EcoAI-like"/>
    <property type="match status" value="1"/>
</dbReference>
<dbReference type="GO" id="GO:0005829">
    <property type="term" value="C:cytosol"/>
    <property type="evidence" value="ECO:0007669"/>
    <property type="project" value="TreeGrafter"/>
</dbReference>
<dbReference type="InterPro" id="IPR001650">
    <property type="entry name" value="Helicase_C-like"/>
</dbReference>
<dbReference type="GO" id="GO:0016787">
    <property type="term" value="F:hydrolase activity"/>
    <property type="evidence" value="ECO:0007669"/>
    <property type="project" value="UniProtKB-KW"/>
</dbReference>
<evidence type="ECO:0000259" key="2">
    <source>
        <dbReference type="PROSITE" id="PS51194"/>
    </source>
</evidence>
<accession>A0AB38YM69</accession>
<dbReference type="Pfam" id="PF04851">
    <property type="entry name" value="ResIII"/>
    <property type="match status" value="1"/>
</dbReference>
<keyword evidence="3" id="KW-0547">Nucleotide-binding</keyword>
<dbReference type="PANTHER" id="PTHR47396:SF1">
    <property type="entry name" value="ATP-DEPENDENT HELICASE IRC3-RELATED"/>
    <property type="match status" value="1"/>
</dbReference>
<dbReference type="GO" id="GO:0005524">
    <property type="term" value="F:ATP binding"/>
    <property type="evidence" value="ECO:0007669"/>
    <property type="project" value="InterPro"/>
</dbReference>
<dbReference type="InterPro" id="IPR050742">
    <property type="entry name" value="Helicase_Restrict-Modif_Enz"/>
</dbReference>
<dbReference type="SMART" id="SM00487">
    <property type="entry name" value="DEXDc"/>
    <property type="match status" value="1"/>
</dbReference>
<dbReference type="AlphaFoldDB" id="A0AB38YM69"/>
<dbReference type="PROSITE" id="PS51192">
    <property type="entry name" value="HELICASE_ATP_BIND_1"/>
    <property type="match status" value="1"/>
</dbReference>
<feature type="domain" description="Helicase C-terminal" evidence="2">
    <location>
        <begin position="212"/>
        <end position="382"/>
    </location>
</feature>
<dbReference type="PROSITE" id="PS51194">
    <property type="entry name" value="HELICASE_CTER"/>
    <property type="match status" value="1"/>
</dbReference>
<feature type="domain" description="Helicase ATP-binding" evidence="1">
    <location>
        <begin position="15"/>
        <end position="168"/>
    </location>
</feature>
<keyword evidence="3" id="KW-0378">Hydrolase</keyword>
<organism evidence="3 4">
    <name type="scientific">Veillonella parvula</name>
    <name type="common">Staphylococcus parvulus</name>
    <dbReference type="NCBI Taxonomy" id="29466"/>
    <lineage>
        <taxon>Bacteria</taxon>
        <taxon>Bacillati</taxon>
        <taxon>Bacillota</taxon>
        <taxon>Negativicutes</taxon>
        <taxon>Veillonellales</taxon>
        <taxon>Veillonellaceae</taxon>
        <taxon>Veillonella</taxon>
    </lineage>
</organism>
<gene>
    <name evidence="3" type="ORF">RDV51_05265</name>
</gene>
<keyword evidence="3" id="KW-0347">Helicase</keyword>
<evidence type="ECO:0000313" key="4">
    <source>
        <dbReference type="Proteomes" id="UP001228955"/>
    </source>
</evidence>
<dbReference type="InterPro" id="IPR027417">
    <property type="entry name" value="P-loop_NTPase"/>
</dbReference>
<dbReference type="EC" id="3.6.4.-" evidence="3"/>
<dbReference type="SMART" id="SM00490">
    <property type="entry name" value="HELICc"/>
    <property type="match status" value="1"/>
</dbReference>
<dbReference type="GO" id="GO:0003677">
    <property type="term" value="F:DNA binding"/>
    <property type="evidence" value="ECO:0007669"/>
    <property type="project" value="InterPro"/>
</dbReference>
<dbReference type="SUPFAM" id="SSF52540">
    <property type="entry name" value="P-loop containing nucleoside triphosphate hydrolases"/>
    <property type="match status" value="1"/>
</dbReference>
<protein>
    <submittedName>
        <fullName evidence="3">DEAD/DEAH box helicase</fullName>
        <ecNumber evidence="3">3.6.4.-</ecNumber>
    </submittedName>
</protein>
<dbReference type="Gene3D" id="3.40.50.300">
    <property type="entry name" value="P-loop containing nucleotide triphosphate hydrolases"/>
    <property type="match status" value="2"/>
</dbReference>
<dbReference type="CDD" id="cd18032">
    <property type="entry name" value="DEXHc_RE_I_III_res"/>
    <property type="match status" value="1"/>
</dbReference>
<dbReference type="EMBL" id="CP133463">
    <property type="protein sequence ID" value="WMS18856.1"/>
    <property type="molecule type" value="Genomic_DNA"/>
</dbReference>
<dbReference type="InterPro" id="IPR014001">
    <property type="entry name" value="Helicase_ATP-bd"/>
</dbReference>
<evidence type="ECO:0000259" key="1">
    <source>
        <dbReference type="PROSITE" id="PS51192"/>
    </source>
</evidence>
<dbReference type="InterPro" id="IPR006935">
    <property type="entry name" value="Helicase/UvrB_N"/>
</dbReference>
<dbReference type="GO" id="GO:0004386">
    <property type="term" value="F:helicase activity"/>
    <property type="evidence" value="ECO:0007669"/>
    <property type="project" value="UniProtKB-KW"/>
</dbReference>
<name>A0AB38YM69_VEIPA</name>
<dbReference type="PANTHER" id="PTHR47396">
    <property type="entry name" value="TYPE I RESTRICTION ENZYME ECOKI R PROTEIN"/>
    <property type="match status" value="1"/>
</dbReference>
<reference evidence="3" key="1">
    <citation type="submission" date="2023-08" db="EMBL/GenBank/DDBJ databases">
        <title>Veillonella_parvula_DSM 2007_complete_genome_hifiasm_Zymo_Research_D6332.</title>
        <authorList>
            <person name="Damerum A."/>
        </authorList>
    </citation>
    <scope>NUCLEOTIDE SEQUENCE</scope>
    <source>
        <strain evidence="3">DSM 2007</strain>
    </source>
</reference>
<evidence type="ECO:0000313" key="3">
    <source>
        <dbReference type="EMBL" id="WMS18856.1"/>
    </source>
</evidence>
<proteinExistence type="predicted"/>
<dbReference type="Proteomes" id="UP001228955">
    <property type="component" value="Chromosome"/>
</dbReference>